<dbReference type="CDD" id="cd02042">
    <property type="entry name" value="ParAB_family"/>
    <property type="match status" value="1"/>
</dbReference>
<comment type="caution">
    <text evidence="1">The sequence shown here is derived from an EMBL/GenBank/DDBJ whole genome shotgun (WGS) entry which is preliminary data.</text>
</comment>
<accession>A0A0L1JJW3</accession>
<sequence length="244" mass="27346">MPNEQLKVIAIMTRKGGAGKTALARALMSAIIADGKRCIAIDADPQQALFRWWESVTTENPEVASTAPSLRVMGIDSPSELETIIDEAYENDTADFVIIDTMGAGGQWADELAVHSDHIVLPMMLSDTDMRIATDTYNWYQGLYERAEDPSALPKLTVVLSRVDKNPSNAMRAMAREANAKFPVIEELFMDRKQHADVDREGLFHQISKWRTEDPNPLMRTHARLYDEALDEAREILSLVLEAE</sequence>
<keyword evidence="2" id="KW-1185">Reference proteome</keyword>
<reference evidence="1 2" key="1">
    <citation type="journal article" date="2015" name="Int. J. Syst. Evol. Microbiol.">
        <title>Aestuariivita atlantica sp. nov., isolated from deep sea sediment of the Atlantic Ocean.</title>
        <authorList>
            <person name="Li G."/>
            <person name="Lai Q."/>
            <person name="Du Y."/>
            <person name="Liu X."/>
            <person name="Sun F."/>
            <person name="Shao Z."/>
        </authorList>
    </citation>
    <scope>NUCLEOTIDE SEQUENCE [LARGE SCALE GENOMIC DNA]</scope>
    <source>
        <strain evidence="1 2">22II-S11-z3</strain>
    </source>
</reference>
<dbReference type="STRING" id="1317121.ATO11_19645"/>
<dbReference type="Gene3D" id="3.40.50.300">
    <property type="entry name" value="P-loop containing nucleotide triphosphate hydrolases"/>
    <property type="match status" value="1"/>
</dbReference>
<dbReference type="RefSeq" id="WP_050532610.1">
    <property type="nucleotide sequence ID" value="NZ_AQQZ01000019.1"/>
</dbReference>
<dbReference type="EMBL" id="AQQZ01000019">
    <property type="protein sequence ID" value="KNG92002.1"/>
    <property type="molecule type" value="Genomic_DNA"/>
</dbReference>
<evidence type="ECO:0000313" key="1">
    <source>
        <dbReference type="EMBL" id="KNG92002.1"/>
    </source>
</evidence>
<evidence type="ECO:0008006" key="3">
    <source>
        <dbReference type="Google" id="ProtNLM"/>
    </source>
</evidence>
<dbReference type="InterPro" id="IPR009744">
    <property type="entry name" value="VirC1"/>
</dbReference>
<dbReference type="OrthoDB" id="7820287at2"/>
<evidence type="ECO:0000313" key="2">
    <source>
        <dbReference type="Proteomes" id="UP000036938"/>
    </source>
</evidence>
<gene>
    <name evidence="1" type="ORF">ATO11_19645</name>
</gene>
<dbReference type="Proteomes" id="UP000036938">
    <property type="component" value="Unassembled WGS sequence"/>
</dbReference>
<dbReference type="AlphaFoldDB" id="A0A0L1JJW3"/>
<dbReference type="Pfam" id="PF07015">
    <property type="entry name" value="VirC1"/>
    <property type="match status" value="1"/>
</dbReference>
<dbReference type="InterPro" id="IPR027417">
    <property type="entry name" value="P-loop_NTPase"/>
</dbReference>
<proteinExistence type="predicted"/>
<dbReference type="SUPFAM" id="SSF52540">
    <property type="entry name" value="P-loop containing nucleoside triphosphate hydrolases"/>
    <property type="match status" value="1"/>
</dbReference>
<dbReference type="PANTHER" id="PTHR13696:SF96">
    <property type="entry name" value="COBQ_COBB_MIND_PARA NUCLEOTIDE BINDING DOMAIN-CONTAINING PROTEIN"/>
    <property type="match status" value="1"/>
</dbReference>
<protein>
    <recommendedName>
        <fullName evidence="3">CobQ/CobB/MinD/ParA nucleotide binding domain-containing protein</fullName>
    </recommendedName>
</protein>
<dbReference type="PANTHER" id="PTHR13696">
    <property type="entry name" value="P-LOOP CONTAINING NUCLEOSIDE TRIPHOSPHATE HYDROLASE"/>
    <property type="match status" value="1"/>
</dbReference>
<name>A0A0L1JJW3_9RHOB</name>
<dbReference type="InterPro" id="IPR050678">
    <property type="entry name" value="DNA_Partitioning_ATPase"/>
</dbReference>
<organism evidence="1 2">
    <name type="scientific">Pseudaestuariivita atlantica</name>
    <dbReference type="NCBI Taxonomy" id="1317121"/>
    <lineage>
        <taxon>Bacteria</taxon>
        <taxon>Pseudomonadati</taxon>
        <taxon>Pseudomonadota</taxon>
        <taxon>Alphaproteobacteria</taxon>
        <taxon>Rhodobacterales</taxon>
        <taxon>Paracoccaceae</taxon>
        <taxon>Pseudaestuariivita</taxon>
    </lineage>
</organism>